<evidence type="ECO:0000313" key="13">
    <source>
        <dbReference type="Proteomes" id="UP000623090"/>
    </source>
</evidence>
<dbReference type="Proteomes" id="UP000623090">
    <property type="component" value="Unassembled WGS sequence"/>
</dbReference>
<keyword evidence="13" id="KW-1185">Reference proteome</keyword>
<dbReference type="PIRSF" id="PIRSF036915">
    <property type="entry name" value="Trnald_Bac_Plnt"/>
    <property type="match status" value="1"/>
</dbReference>
<keyword evidence="9 11" id="KW-0704">Schiff base</keyword>
<dbReference type="InterPro" id="IPR001585">
    <property type="entry name" value="TAL/FSA"/>
</dbReference>
<dbReference type="NCBIfam" id="NF002881">
    <property type="entry name" value="PRK03343.1"/>
    <property type="match status" value="1"/>
</dbReference>
<dbReference type="PROSITE" id="PS01054">
    <property type="entry name" value="TRANSALDOLASE_1"/>
    <property type="match status" value="1"/>
</dbReference>
<evidence type="ECO:0000256" key="3">
    <source>
        <dbReference type="ARBA" id="ARBA00004857"/>
    </source>
</evidence>
<dbReference type="EMBL" id="JABJWC010000014">
    <property type="protein sequence ID" value="NPC66243.1"/>
    <property type="molecule type" value="Genomic_DNA"/>
</dbReference>
<dbReference type="InterPro" id="IPR018225">
    <property type="entry name" value="Transaldolase_AS"/>
</dbReference>
<sequence>MNESCSIAVSNPLCELARFGQSPWLDFIQRSFTENGSLKRLVDHDGLKGVTSNPAIFQKAMGEGSEYDTRIRQVLSERRVDAATLYEILAVEDIQAAARVLHPVYEASRRIDGYVSLEVAPHLAHDAIGTLAEARHLWKRVDRPNLMIKIPGTLEGVEAVRTAIADGMNVNVTLLFSLEAYKKALDAYMAGLEVRHAQGLPVSGIASVASFFISRIDARIDAAIDARLAAADPQAAALKNLRGKVAIANARMAYQYWREVTQGARWRRLAALGAQPQRLLWASTGTKDPAYSDVLYVDALIGPETVNTIPPVTFAAFRDYGTVAPTLTQDIPGVERVLHEADRLGLDLAGVTDALLHEGLAAFDAAFIALRQSISMKISSMEKGNAFANLHEHSSGR</sequence>
<evidence type="ECO:0000256" key="5">
    <source>
        <dbReference type="ARBA" id="ARBA00013151"/>
    </source>
</evidence>
<name>A0ABX2AD68_9PROT</name>
<keyword evidence="6 11" id="KW-0963">Cytoplasm</keyword>
<dbReference type="EC" id="2.2.1.2" evidence="5 11"/>
<evidence type="ECO:0000256" key="8">
    <source>
        <dbReference type="ARBA" id="ARBA00023126"/>
    </source>
</evidence>
<dbReference type="SUPFAM" id="SSF51569">
    <property type="entry name" value="Aldolase"/>
    <property type="match status" value="1"/>
</dbReference>
<dbReference type="RefSeq" id="WP_172156541.1">
    <property type="nucleotide sequence ID" value="NZ_JABJWC010000014.1"/>
</dbReference>
<dbReference type="Pfam" id="PF00923">
    <property type="entry name" value="TAL_FSA"/>
    <property type="match status" value="1"/>
</dbReference>
<evidence type="ECO:0000256" key="6">
    <source>
        <dbReference type="ARBA" id="ARBA00022490"/>
    </source>
</evidence>
<reference evidence="12 13" key="1">
    <citation type="journal article" date="2020" name="Microorganisms">
        <title>Description of Komagataeibacter melaceti sp. nov. and Komagataeibacter melomenusus sp. nov. Isolated from Apple Cider Vinegar.</title>
        <authorList>
            <person name="Maric L."/>
            <person name="Cleenwerck I."/>
            <person name="Accetto T."/>
            <person name="Vandamme P."/>
            <person name="Trcek J."/>
        </authorList>
    </citation>
    <scope>NUCLEOTIDE SEQUENCE [LARGE SCALE GENOMIC DNA]</scope>
    <source>
        <strain evidence="12 13">AV436</strain>
    </source>
</reference>
<comment type="function">
    <text evidence="1 11">Transaldolase is important for the balance of metabolites in the pentose-phosphate pathway.</text>
</comment>
<dbReference type="HAMAP" id="MF_00493">
    <property type="entry name" value="Transaldolase_2"/>
    <property type="match status" value="1"/>
</dbReference>
<accession>A0ABX2AD68</accession>
<dbReference type="Gene3D" id="3.20.20.70">
    <property type="entry name" value="Aldolase class I"/>
    <property type="match status" value="1"/>
</dbReference>
<comment type="subcellular location">
    <subcellularLocation>
        <location evidence="2 11">Cytoplasm</location>
    </subcellularLocation>
</comment>
<evidence type="ECO:0000256" key="4">
    <source>
        <dbReference type="ARBA" id="ARBA00008426"/>
    </source>
</evidence>
<keyword evidence="8 11" id="KW-0570">Pentose shunt</keyword>
<dbReference type="InterPro" id="IPR013785">
    <property type="entry name" value="Aldolase_TIM"/>
</dbReference>
<dbReference type="PANTHER" id="PTHR10683:SF31">
    <property type="entry name" value="TRANSALDOLASE"/>
    <property type="match status" value="1"/>
</dbReference>
<evidence type="ECO:0000256" key="7">
    <source>
        <dbReference type="ARBA" id="ARBA00022679"/>
    </source>
</evidence>
<comment type="pathway">
    <text evidence="3 11">Carbohydrate degradation; pentose phosphate pathway; D-glyceraldehyde 3-phosphate and beta-D-fructose 6-phosphate from D-ribose 5-phosphate and D-xylulose 5-phosphate (non-oxidative stage): step 2/3.</text>
</comment>
<organism evidence="12 13">
    <name type="scientific">Komagataeibacter melomenusus</name>
    <dbReference type="NCBI Taxonomy" id="2766578"/>
    <lineage>
        <taxon>Bacteria</taxon>
        <taxon>Pseudomonadati</taxon>
        <taxon>Pseudomonadota</taxon>
        <taxon>Alphaproteobacteria</taxon>
        <taxon>Acetobacterales</taxon>
        <taxon>Acetobacteraceae</taxon>
        <taxon>Komagataeibacter</taxon>
    </lineage>
</organism>
<proteinExistence type="inferred from homology"/>
<dbReference type="PANTHER" id="PTHR10683">
    <property type="entry name" value="TRANSALDOLASE"/>
    <property type="match status" value="1"/>
</dbReference>
<evidence type="ECO:0000256" key="2">
    <source>
        <dbReference type="ARBA" id="ARBA00004496"/>
    </source>
</evidence>
<dbReference type="CDD" id="cd00955">
    <property type="entry name" value="Transaldolase_like"/>
    <property type="match status" value="1"/>
</dbReference>
<evidence type="ECO:0000256" key="1">
    <source>
        <dbReference type="ARBA" id="ARBA00003518"/>
    </source>
</evidence>
<keyword evidence="7 11" id="KW-0808">Transferase</keyword>
<evidence type="ECO:0000256" key="11">
    <source>
        <dbReference type="HAMAP-Rule" id="MF_00493"/>
    </source>
</evidence>
<evidence type="ECO:0000256" key="10">
    <source>
        <dbReference type="ARBA" id="ARBA00048810"/>
    </source>
</evidence>
<dbReference type="NCBIfam" id="TIGR00876">
    <property type="entry name" value="tal_mycobact"/>
    <property type="match status" value="1"/>
</dbReference>
<comment type="caution">
    <text evidence="12">The sequence shown here is derived from an EMBL/GenBank/DDBJ whole genome shotgun (WGS) entry which is preliminary data.</text>
</comment>
<protein>
    <recommendedName>
        <fullName evidence="5 11">Transaldolase</fullName>
        <ecNumber evidence="5 11">2.2.1.2</ecNumber>
    </recommendedName>
</protein>
<feature type="active site" description="Schiff-base intermediate with substrate" evidence="11">
    <location>
        <position position="149"/>
    </location>
</feature>
<dbReference type="GO" id="GO:0004801">
    <property type="term" value="F:transaldolase activity"/>
    <property type="evidence" value="ECO:0007669"/>
    <property type="project" value="UniProtKB-EC"/>
</dbReference>
<evidence type="ECO:0000313" key="12">
    <source>
        <dbReference type="EMBL" id="NPC66243.1"/>
    </source>
</evidence>
<gene>
    <name evidence="11 12" type="primary">tal</name>
    <name evidence="12" type="ORF">HNW77_07555</name>
</gene>
<dbReference type="InterPro" id="IPR004732">
    <property type="entry name" value="Transaldolase_2"/>
</dbReference>
<comment type="catalytic activity">
    <reaction evidence="10 11">
        <text>D-sedoheptulose 7-phosphate + D-glyceraldehyde 3-phosphate = D-erythrose 4-phosphate + beta-D-fructose 6-phosphate</text>
        <dbReference type="Rhea" id="RHEA:17053"/>
        <dbReference type="ChEBI" id="CHEBI:16897"/>
        <dbReference type="ChEBI" id="CHEBI:57483"/>
        <dbReference type="ChEBI" id="CHEBI:57634"/>
        <dbReference type="ChEBI" id="CHEBI:59776"/>
        <dbReference type="EC" id="2.2.1.2"/>
    </reaction>
</comment>
<evidence type="ECO:0000256" key="9">
    <source>
        <dbReference type="ARBA" id="ARBA00023270"/>
    </source>
</evidence>
<comment type="similarity">
    <text evidence="4 11">Belongs to the transaldolase family. Type 2 subfamily.</text>
</comment>